<dbReference type="Proteomes" id="UP000515703">
    <property type="component" value="Chromosome"/>
</dbReference>
<gene>
    <name evidence="1" type="ORF">bsdcttw_37610</name>
</gene>
<reference evidence="1 2" key="2">
    <citation type="submission" date="2020-08" db="EMBL/GenBank/DDBJ databases">
        <authorList>
            <person name="Ueki A."/>
            <person name="Tonouchi A."/>
        </authorList>
    </citation>
    <scope>NUCLEOTIDE SEQUENCE [LARGE SCALE GENOMIC DNA]</scope>
    <source>
        <strain evidence="1 2">CTTW</strain>
    </source>
</reference>
<accession>A0A7I8DQL9</accession>
<dbReference type="EMBL" id="AP023368">
    <property type="protein sequence ID" value="BCK00721.1"/>
    <property type="molecule type" value="Genomic_DNA"/>
</dbReference>
<evidence type="ECO:0000313" key="2">
    <source>
        <dbReference type="Proteomes" id="UP000515703"/>
    </source>
</evidence>
<keyword evidence="2" id="KW-1185">Reference proteome</keyword>
<reference evidence="1 2" key="1">
    <citation type="submission" date="2020-08" db="EMBL/GenBank/DDBJ databases">
        <title>Draft genome sequencing of an Anaerocolumna strain isolated from anoxic soil subjected to BSD treatment.</title>
        <authorList>
            <person name="Uek A."/>
            <person name="Tonouchi A."/>
        </authorList>
    </citation>
    <scope>NUCLEOTIDE SEQUENCE [LARGE SCALE GENOMIC DNA]</scope>
    <source>
        <strain evidence="1 2">CTTW</strain>
    </source>
</reference>
<dbReference type="KEGG" id="acht:bsdcttw_37610"/>
<sequence length="67" mass="7723">MQKEQLLFQIRNSIIKLVLRLVQPISSGKKDSELKLIKFSIMRKDALCVQTYFYMSVFVLAGICSNP</sequence>
<organism evidence="1 2">
    <name type="scientific">Anaerocolumna chitinilytica</name>
    <dbReference type="NCBI Taxonomy" id="1727145"/>
    <lineage>
        <taxon>Bacteria</taxon>
        <taxon>Bacillati</taxon>
        <taxon>Bacillota</taxon>
        <taxon>Clostridia</taxon>
        <taxon>Lachnospirales</taxon>
        <taxon>Lachnospiraceae</taxon>
        <taxon>Anaerocolumna</taxon>
    </lineage>
</organism>
<dbReference type="AlphaFoldDB" id="A0A7I8DQL9"/>
<protein>
    <submittedName>
        <fullName evidence="1">Uncharacterized protein</fullName>
    </submittedName>
</protein>
<name>A0A7I8DQL9_9FIRM</name>
<evidence type="ECO:0000313" key="1">
    <source>
        <dbReference type="EMBL" id="BCK00721.1"/>
    </source>
</evidence>
<proteinExistence type="predicted"/>